<dbReference type="SUPFAM" id="SSF101936">
    <property type="entry name" value="DNA-binding pseudobarrel domain"/>
    <property type="match status" value="2"/>
</dbReference>
<dbReference type="RefSeq" id="NP_195166.2">
    <property type="nucleotide sequence ID" value="NM_119605.3"/>
</dbReference>
<reference evidence="9" key="2">
    <citation type="submission" date="2016-03" db="EMBL/GenBank/DDBJ databases">
        <title>Full-length assembly of Arabidopsis thaliana Ler reveals the complement of translocations and inversions.</title>
        <authorList>
            <person name="Zapata L."/>
            <person name="Schneeberger K."/>
            <person name="Ossowski S."/>
        </authorList>
    </citation>
    <scope>NUCLEOTIDE SEQUENCE [LARGE SCALE GENOMIC DNA]</scope>
    <source>
        <tissue evidence="9">Leaf</tissue>
    </source>
</reference>
<gene>
    <name evidence="9" type="ordered locus">AXX17_At4g39340</name>
    <name evidence="10" type="ORF">AN1_LOCUS20278</name>
    <name evidence="8" type="ORF">AT9943_LOCUS17493</name>
</gene>
<dbReference type="CDD" id="cd10017">
    <property type="entry name" value="B3_DNA"/>
    <property type="match status" value="1"/>
</dbReference>
<feature type="compositionally biased region" description="Acidic residues" evidence="6">
    <location>
        <begin position="161"/>
        <end position="186"/>
    </location>
</feature>
<reference evidence="11" key="1">
    <citation type="journal article" date="2016" name="Proc. Natl. Acad. Sci. U.S.A.">
        <title>Chromosome-level assembly of Arabidopsis thaliana Ler reveals the extent of translocation and inversion polymorphisms.</title>
        <authorList>
            <person name="Zapata L."/>
            <person name="Ding J."/>
            <person name="Willing E.M."/>
            <person name="Hartwig B."/>
            <person name="Bezdan D."/>
            <person name="Jiao W.B."/>
            <person name="Patel V."/>
            <person name="Velikkakam James G."/>
            <person name="Koornneef M."/>
            <person name="Ossowski S."/>
            <person name="Schneeberger K."/>
        </authorList>
    </citation>
    <scope>NUCLEOTIDE SEQUENCE [LARGE SCALE GENOMIC DNA]</scope>
    <source>
        <strain evidence="11">cv. Landsberg erecta</strain>
    </source>
</reference>
<dbReference type="Proteomes" id="UP000516314">
    <property type="component" value="Chromosome 4"/>
</dbReference>
<feature type="compositionally biased region" description="Basic and acidic residues" evidence="6">
    <location>
        <begin position="137"/>
        <end position="160"/>
    </location>
</feature>
<dbReference type="PANTHER" id="PTHR31920:SF54">
    <property type="entry name" value="B3 DOMAIN-CONTAINING PROTEIN REM21"/>
    <property type="match status" value="1"/>
</dbReference>
<evidence type="ECO:0000313" key="10">
    <source>
        <dbReference type="EMBL" id="VYS64868.1"/>
    </source>
</evidence>
<reference evidence="10 12" key="3">
    <citation type="submission" date="2019-11" db="EMBL/GenBank/DDBJ databases">
        <authorList>
            <person name="Jiao W.-B."/>
            <person name="Schneeberger K."/>
        </authorList>
    </citation>
    <scope>NUCLEOTIDE SEQUENCE [LARGE SCALE GENOMIC DNA]</scope>
    <source>
        <strain evidence="12">cv. An-1</strain>
    </source>
</reference>
<dbReference type="Gene3D" id="2.40.330.10">
    <property type="entry name" value="DNA-binding pseudobarrel domain"/>
    <property type="match status" value="1"/>
</dbReference>
<keyword evidence="5" id="KW-0539">Nucleus</keyword>
<organism evidence="9 11">
    <name type="scientific">Arabidopsis thaliana</name>
    <name type="common">Mouse-ear cress</name>
    <dbReference type="NCBI Taxonomy" id="3702"/>
    <lineage>
        <taxon>Eukaryota</taxon>
        <taxon>Viridiplantae</taxon>
        <taxon>Streptophyta</taxon>
        <taxon>Embryophyta</taxon>
        <taxon>Tracheophyta</taxon>
        <taxon>Spermatophyta</taxon>
        <taxon>Magnoliopsida</taxon>
        <taxon>eudicotyledons</taxon>
        <taxon>Gunneridae</taxon>
        <taxon>Pentapetalae</taxon>
        <taxon>rosids</taxon>
        <taxon>malvids</taxon>
        <taxon>Brassicales</taxon>
        <taxon>Brassicaceae</taxon>
        <taxon>Camelineae</taxon>
        <taxon>Arabidopsis</taxon>
    </lineage>
</organism>
<evidence type="ECO:0000313" key="11">
    <source>
        <dbReference type="Proteomes" id="UP000078284"/>
    </source>
</evidence>
<evidence type="ECO:0000256" key="5">
    <source>
        <dbReference type="ARBA" id="ARBA00023242"/>
    </source>
</evidence>
<sequence length="397" mass="45678">MASSMASNDFQLPPRFFTVFVSHFSSEFMVIPVSYYDHIPHRFPKTVILRGPGGCSWKVATEIKDDEVLFSQGWPKFVRDNTLNDGDFLTFAYNGAHIFEVSIFRGYDACKEISEVTELEEEEEDSVISLSSEDTDTGAKSEMKNTVPEGRDKGKSKVEVVEDSDDDEEEDSVYSESSEETETDTDSEFKVAKPTIPKSQKKGKKKEQVVESSDDEEDEEEDSDSDYIETFGQLDIEENSISEEDSSYAPDKEDTATASFVKPKVANKVANLKRKEAAKKRKKVDPMIKNPERYLDDPKNIHFETNVKNRLYELLVHAQLVKDYCLRFGDYVNYIDRFGKLSAKTAKWKDQRVCIKRWMRICKRNKLKKEDRILCELLRKGTFVYAIKLHVIRGKDL</sequence>
<dbReference type="Proteomes" id="UP000078284">
    <property type="component" value="Chromosome 4"/>
</dbReference>
<proteinExistence type="predicted"/>
<reference evidence="8 13" key="4">
    <citation type="submission" date="2020-09" db="EMBL/GenBank/DDBJ databases">
        <authorList>
            <person name="Ashkenazy H."/>
        </authorList>
    </citation>
    <scope>NUCLEOTIDE SEQUENCE [LARGE SCALE GENOMIC DNA]</scope>
    <source>
        <strain evidence="13">cv. Cdm-0</strain>
    </source>
</reference>
<dbReference type="InterPro" id="IPR015300">
    <property type="entry name" value="DNA-bd_pseudobarrel_sf"/>
</dbReference>
<dbReference type="Proteomes" id="UP000426265">
    <property type="component" value="Unassembled WGS sequence"/>
</dbReference>
<evidence type="ECO:0000256" key="1">
    <source>
        <dbReference type="ARBA" id="ARBA00004123"/>
    </source>
</evidence>
<keyword evidence="2" id="KW-0805">Transcription regulation</keyword>
<dbReference type="InterPro" id="IPR003340">
    <property type="entry name" value="B3_DNA-bd"/>
</dbReference>
<evidence type="ECO:0000256" key="4">
    <source>
        <dbReference type="ARBA" id="ARBA00023163"/>
    </source>
</evidence>
<dbReference type="SMART" id="SM01019">
    <property type="entry name" value="B3"/>
    <property type="match status" value="2"/>
</dbReference>
<evidence type="ECO:0000313" key="9">
    <source>
        <dbReference type="EMBL" id="OAP00230.1"/>
    </source>
</evidence>
<feature type="compositionally biased region" description="Acidic residues" evidence="6">
    <location>
        <begin position="235"/>
        <end position="246"/>
    </location>
</feature>
<dbReference type="PROSITE" id="PS50863">
    <property type="entry name" value="B3"/>
    <property type="match status" value="1"/>
</dbReference>
<keyword evidence="4" id="KW-0804">Transcription</keyword>
<feature type="domain" description="TF-B3" evidence="7">
    <location>
        <begin position="14"/>
        <end position="107"/>
    </location>
</feature>
<evidence type="ECO:0000313" key="8">
    <source>
        <dbReference type="EMBL" id="CAD5329929.1"/>
    </source>
</evidence>
<comment type="subcellular location">
    <subcellularLocation>
        <location evidence="1">Nucleus</location>
    </subcellularLocation>
</comment>
<protein>
    <submittedName>
        <fullName evidence="8">(thale cress) hypothetical protein</fullName>
    </submittedName>
</protein>
<feature type="compositionally biased region" description="Acidic residues" evidence="6">
    <location>
        <begin position="212"/>
        <end position="227"/>
    </location>
</feature>
<dbReference type="PANTHER" id="PTHR31920">
    <property type="entry name" value="B3 DOMAIN-CONTAINING"/>
    <property type="match status" value="1"/>
</dbReference>
<dbReference type="RefSeq" id="NP_001320135.1">
    <property type="nucleotide sequence ID" value="NM_001342283.1"/>
</dbReference>
<name>A0A178V1J9_ARATH</name>
<dbReference type="OMA" id="VYAIKLH"/>
<evidence type="ECO:0000256" key="6">
    <source>
        <dbReference type="SAM" id="MobiDB-lite"/>
    </source>
</evidence>
<dbReference type="KEGG" id="ath:AT4G34400"/>
<evidence type="ECO:0000259" key="7">
    <source>
        <dbReference type="PROSITE" id="PS50863"/>
    </source>
</evidence>
<dbReference type="EMBL" id="LR881469">
    <property type="protein sequence ID" value="CAD5329929.1"/>
    <property type="molecule type" value="Genomic_DNA"/>
</dbReference>
<accession>A0A178V1J9</accession>
<feature type="region of interest" description="Disordered" evidence="6">
    <location>
        <begin position="118"/>
        <end position="255"/>
    </location>
</feature>
<evidence type="ECO:0000256" key="2">
    <source>
        <dbReference type="ARBA" id="ARBA00023015"/>
    </source>
</evidence>
<evidence type="ECO:0000256" key="3">
    <source>
        <dbReference type="ARBA" id="ARBA00023125"/>
    </source>
</evidence>
<dbReference type="SMR" id="A0A178V1J9"/>
<evidence type="ECO:0000313" key="12">
    <source>
        <dbReference type="Proteomes" id="UP000426265"/>
    </source>
</evidence>
<dbReference type="AlphaFoldDB" id="A0A178V1J9"/>
<dbReference type="Pfam" id="PF02362">
    <property type="entry name" value="B3"/>
    <property type="match status" value="1"/>
</dbReference>
<dbReference type="ExpressionAtlas" id="A0A178V1J9">
    <property type="expression patterns" value="baseline and differential"/>
</dbReference>
<keyword evidence="3" id="KW-0238">DNA-binding</keyword>
<dbReference type="GO" id="GO:0003677">
    <property type="term" value="F:DNA binding"/>
    <property type="evidence" value="ECO:0007669"/>
    <property type="project" value="UniProtKB-KW"/>
</dbReference>
<dbReference type="GO" id="GO:0005634">
    <property type="term" value="C:nucleus"/>
    <property type="evidence" value="ECO:0007669"/>
    <property type="project" value="UniProtKB-SubCell"/>
</dbReference>
<evidence type="ECO:0000313" key="13">
    <source>
        <dbReference type="Proteomes" id="UP000516314"/>
    </source>
</evidence>
<dbReference type="InterPro" id="IPR050655">
    <property type="entry name" value="Plant_B3_domain"/>
</dbReference>
<dbReference type="EMBL" id="CACRSJ010000109">
    <property type="protein sequence ID" value="VYS64868.1"/>
    <property type="molecule type" value="Genomic_DNA"/>
</dbReference>
<dbReference type="EMBL" id="LUHQ01000004">
    <property type="protein sequence ID" value="OAP00230.1"/>
    <property type="molecule type" value="Genomic_DNA"/>
</dbReference>